<evidence type="ECO:0000259" key="4">
    <source>
        <dbReference type="Pfam" id="PF16197"/>
    </source>
</evidence>
<feature type="domain" description="Polyketide synthase C-terminal extension" evidence="4">
    <location>
        <begin position="4"/>
        <end position="119"/>
    </location>
</feature>
<sequence>AGDVALLTRDTAWERAEDRPRRAGVSSFGISGTNAHVILEEAPQEARREVRKGPSEGDGPEPEPGSELPRVMPWVLSAAGDALPAQAEQLVGFVEARPDLPLGDTALALATTRTVLENRAVVLAADRDELLRSLRSLAEGRSEPGVVRNAVQTGGRLAFLFAGQGGQRVGMGRELYAAFPVFAAAFDAVDAELPF</sequence>
<keyword evidence="1" id="KW-0808">Transferase</keyword>
<comment type="caution">
    <text evidence="5">The sequence shown here is derived from an EMBL/GenBank/DDBJ whole genome shotgun (WGS) entry which is preliminary data.</text>
</comment>
<dbReference type="InterPro" id="IPR001227">
    <property type="entry name" value="Ac_transferase_dom_sf"/>
</dbReference>
<dbReference type="InterPro" id="IPR032821">
    <property type="entry name" value="PKS_assoc"/>
</dbReference>
<dbReference type="Gene3D" id="3.40.47.10">
    <property type="match status" value="1"/>
</dbReference>
<dbReference type="PANTHER" id="PTHR43775:SF51">
    <property type="entry name" value="INACTIVE PHENOLPHTHIOCEROL SYNTHESIS POLYKETIDE SYNTHASE TYPE I PKS1-RELATED"/>
    <property type="match status" value="1"/>
</dbReference>
<evidence type="ECO:0000256" key="3">
    <source>
        <dbReference type="SAM" id="MobiDB-lite"/>
    </source>
</evidence>
<protein>
    <recommendedName>
        <fullName evidence="4">Polyketide synthase C-terminal extension domain-containing protein</fullName>
    </recommendedName>
</protein>
<dbReference type="InterPro" id="IPR016039">
    <property type="entry name" value="Thiolase-like"/>
</dbReference>
<keyword evidence="2" id="KW-0511">Multifunctional enzyme</keyword>
<dbReference type="EMBL" id="JAFFZS010000147">
    <property type="protein sequence ID" value="MBN0049355.1"/>
    <property type="molecule type" value="Genomic_DNA"/>
</dbReference>
<keyword evidence="6" id="KW-1185">Reference proteome</keyword>
<feature type="non-terminal residue" evidence="5">
    <location>
        <position position="195"/>
    </location>
</feature>
<dbReference type="PANTHER" id="PTHR43775">
    <property type="entry name" value="FATTY ACID SYNTHASE"/>
    <property type="match status" value="1"/>
</dbReference>
<feature type="region of interest" description="Disordered" evidence="3">
    <location>
        <begin position="39"/>
        <end position="69"/>
    </location>
</feature>
<dbReference type="SUPFAM" id="SSF53901">
    <property type="entry name" value="Thiolase-like"/>
    <property type="match status" value="1"/>
</dbReference>
<dbReference type="Proteomes" id="UP000788262">
    <property type="component" value="Unassembled WGS sequence"/>
</dbReference>
<feature type="non-terminal residue" evidence="5">
    <location>
        <position position="1"/>
    </location>
</feature>
<dbReference type="InterPro" id="IPR016035">
    <property type="entry name" value="Acyl_Trfase/lysoPLipase"/>
</dbReference>
<evidence type="ECO:0000256" key="2">
    <source>
        <dbReference type="ARBA" id="ARBA00023268"/>
    </source>
</evidence>
<dbReference type="Pfam" id="PF16197">
    <property type="entry name" value="KAsynt_C_assoc"/>
    <property type="match status" value="1"/>
</dbReference>
<name>A0ABS2W2B9_STRAS</name>
<gene>
    <name evidence="5" type="ORF">JS756_36000</name>
</gene>
<dbReference type="SUPFAM" id="SSF52151">
    <property type="entry name" value="FabD/lysophospholipase-like"/>
    <property type="match status" value="1"/>
</dbReference>
<feature type="compositionally biased region" description="Basic and acidic residues" evidence="3">
    <location>
        <begin position="44"/>
        <end position="55"/>
    </location>
</feature>
<reference evidence="5 6" key="1">
    <citation type="submission" date="2021-02" db="EMBL/GenBank/DDBJ databases">
        <title>Whole genome sequencing of Streptomyces actuosus VRA1.</title>
        <authorList>
            <person name="Sen G."/>
            <person name="Sen A."/>
        </authorList>
    </citation>
    <scope>NUCLEOTIDE SEQUENCE [LARGE SCALE GENOMIC DNA]</scope>
    <source>
        <strain evidence="5 6">VRA1</strain>
    </source>
</reference>
<dbReference type="InterPro" id="IPR050091">
    <property type="entry name" value="PKS_NRPS_Biosynth_Enz"/>
</dbReference>
<proteinExistence type="predicted"/>
<accession>A0ABS2W2B9</accession>
<dbReference type="Gene3D" id="3.40.366.10">
    <property type="entry name" value="Malonyl-Coenzyme A Acyl Carrier Protein, domain 2"/>
    <property type="match status" value="1"/>
</dbReference>
<evidence type="ECO:0000256" key="1">
    <source>
        <dbReference type="ARBA" id="ARBA00022679"/>
    </source>
</evidence>
<organism evidence="5 6">
    <name type="scientific">Streptomyces actuosus</name>
    <dbReference type="NCBI Taxonomy" id="1885"/>
    <lineage>
        <taxon>Bacteria</taxon>
        <taxon>Bacillati</taxon>
        <taxon>Actinomycetota</taxon>
        <taxon>Actinomycetes</taxon>
        <taxon>Kitasatosporales</taxon>
        <taxon>Streptomycetaceae</taxon>
        <taxon>Streptomyces</taxon>
    </lineage>
</organism>
<evidence type="ECO:0000313" key="6">
    <source>
        <dbReference type="Proteomes" id="UP000788262"/>
    </source>
</evidence>
<evidence type="ECO:0000313" key="5">
    <source>
        <dbReference type="EMBL" id="MBN0049355.1"/>
    </source>
</evidence>